<reference evidence="1" key="2">
    <citation type="journal article" date="2020" name="Nat. Commun.">
        <title>Large-scale genome sequencing of mycorrhizal fungi provides insights into the early evolution of symbiotic traits.</title>
        <authorList>
            <person name="Miyauchi S."/>
            <person name="Kiss E."/>
            <person name="Kuo A."/>
            <person name="Drula E."/>
            <person name="Kohler A."/>
            <person name="Sanchez-Garcia M."/>
            <person name="Morin E."/>
            <person name="Andreopoulos B."/>
            <person name="Barry K.W."/>
            <person name="Bonito G."/>
            <person name="Buee M."/>
            <person name="Carver A."/>
            <person name="Chen C."/>
            <person name="Cichocki N."/>
            <person name="Clum A."/>
            <person name="Culley D."/>
            <person name="Crous P.W."/>
            <person name="Fauchery L."/>
            <person name="Girlanda M."/>
            <person name="Hayes R.D."/>
            <person name="Keri Z."/>
            <person name="LaButti K."/>
            <person name="Lipzen A."/>
            <person name="Lombard V."/>
            <person name="Magnuson J."/>
            <person name="Maillard F."/>
            <person name="Murat C."/>
            <person name="Nolan M."/>
            <person name="Ohm R.A."/>
            <person name="Pangilinan J."/>
            <person name="Pereira M.F."/>
            <person name="Perotto S."/>
            <person name="Peter M."/>
            <person name="Pfister S."/>
            <person name="Riley R."/>
            <person name="Sitrit Y."/>
            <person name="Stielow J.B."/>
            <person name="Szollosi G."/>
            <person name="Zifcakova L."/>
            <person name="Stursova M."/>
            <person name="Spatafora J.W."/>
            <person name="Tedersoo L."/>
            <person name="Vaario L.M."/>
            <person name="Yamada A."/>
            <person name="Yan M."/>
            <person name="Wang P."/>
            <person name="Xu J."/>
            <person name="Bruns T."/>
            <person name="Baldrian P."/>
            <person name="Vilgalys R."/>
            <person name="Dunand C."/>
            <person name="Henrissat B."/>
            <person name="Grigoriev I.V."/>
            <person name="Hibbett D."/>
            <person name="Nagy L.G."/>
            <person name="Martin F.M."/>
        </authorList>
    </citation>
    <scope>NUCLEOTIDE SEQUENCE</scope>
    <source>
        <strain evidence="1">P2</strain>
    </source>
</reference>
<evidence type="ECO:0000313" key="1">
    <source>
        <dbReference type="EMBL" id="KAF9644354.1"/>
    </source>
</evidence>
<protein>
    <submittedName>
        <fullName evidence="1">Uncharacterized protein</fullName>
    </submittedName>
</protein>
<name>A0ACB6Z487_THEGA</name>
<organism evidence="1 2">
    <name type="scientific">Thelephora ganbajun</name>
    <name type="common">Ganba fungus</name>
    <dbReference type="NCBI Taxonomy" id="370292"/>
    <lineage>
        <taxon>Eukaryota</taxon>
        <taxon>Fungi</taxon>
        <taxon>Dikarya</taxon>
        <taxon>Basidiomycota</taxon>
        <taxon>Agaricomycotina</taxon>
        <taxon>Agaricomycetes</taxon>
        <taxon>Thelephorales</taxon>
        <taxon>Thelephoraceae</taxon>
        <taxon>Thelephora</taxon>
    </lineage>
</organism>
<proteinExistence type="predicted"/>
<reference evidence="1" key="1">
    <citation type="submission" date="2019-10" db="EMBL/GenBank/DDBJ databases">
        <authorList>
            <consortium name="DOE Joint Genome Institute"/>
            <person name="Kuo A."/>
            <person name="Miyauchi S."/>
            <person name="Kiss E."/>
            <person name="Drula E."/>
            <person name="Kohler A."/>
            <person name="Sanchez-Garcia M."/>
            <person name="Andreopoulos B."/>
            <person name="Barry K.W."/>
            <person name="Bonito G."/>
            <person name="Buee M."/>
            <person name="Carver A."/>
            <person name="Chen C."/>
            <person name="Cichocki N."/>
            <person name="Clum A."/>
            <person name="Culley D."/>
            <person name="Crous P.W."/>
            <person name="Fauchery L."/>
            <person name="Girlanda M."/>
            <person name="Hayes R."/>
            <person name="Keri Z."/>
            <person name="Labutti K."/>
            <person name="Lipzen A."/>
            <person name="Lombard V."/>
            <person name="Magnuson J."/>
            <person name="Maillard F."/>
            <person name="Morin E."/>
            <person name="Murat C."/>
            <person name="Nolan M."/>
            <person name="Ohm R."/>
            <person name="Pangilinan J."/>
            <person name="Pereira M."/>
            <person name="Perotto S."/>
            <person name="Peter M."/>
            <person name="Riley R."/>
            <person name="Sitrit Y."/>
            <person name="Stielow B."/>
            <person name="Szollosi G."/>
            <person name="Zifcakova L."/>
            <person name="Stursova M."/>
            <person name="Spatafora J.W."/>
            <person name="Tedersoo L."/>
            <person name="Vaario L.-M."/>
            <person name="Yamada A."/>
            <person name="Yan M."/>
            <person name="Wang P."/>
            <person name="Xu J."/>
            <person name="Bruns T."/>
            <person name="Baldrian P."/>
            <person name="Vilgalys R."/>
            <person name="Henrissat B."/>
            <person name="Grigoriev I.V."/>
            <person name="Hibbett D."/>
            <person name="Nagy L.G."/>
            <person name="Martin F.M."/>
        </authorList>
    </citation>
    <scope>NUCLEOTIDE SEQUENCE</scope>
    <source>
        <strain evidence="1">P2</strain>
    </source>
</reference>
<dbReference type="EMBL" id="MU118145">
    <property type="protein sequence ID" value="KAF9644354.1"/>
    <property type="molecule type" value="Genomic_DNA"/>
</dbReference>
<comment type="caution">
    <text evidence="1">The sequence shown here is derived from an EMBL/GenBank/DDBJ whole genome shotgun (WGS) entry which is preliminary data.</text>
</comment>
<accession>A0ACB6Z487</accession>
<feature type="non-terminal residue" evidence="1">
    <location>
        <position position="79"/>
    </location>
</feature>
<sequence>MESCPRTWFLTTGVPCFLGCKCADEVQDIICARSGCSAPLSGPFFVQMDPVEEIMSEQVSSIWWSVIRETVDDVFYEFL</sequence>
<evidence type="ECO:0000313" key="2">
    <source>
        <dbReference type="Proteomes" id="UP000886501"/>
    </source>
</evidence>
<keyword evidence="2" id="KW-1185">Reference proteome</keyword>
<gene>
    <name evidence="1" type="ORF">BDM02DRAFT_3122055</name>
</gene>
<dbReference type="Proteomes" id="UP000886501">
    <property type="component" value="Unassembled WGS sequence"/>
</dbReference>